<dbReference type="InterPro" id="IPR029066">
    <property type="entry name" value="PLP-binding_barrel"/>
</dbReference>
<sequence>MSKISERIERVKETINSACARVGRGAGEIKLVVVTKSATFESIKEVIHLGFTELGENRVQQLKKISARIAEFLQGGDGVSALPEKVNWHMIGHLQRNKVLQVLPIASLIHSVDTLRLAEEVEACAGKLKLYPKVLLQVN</sequence>
<dbReference type="InterPro" id="IPR011078">
    <property type="entry name" value="PyrdxlP_homeostasis"/>
</dbReference>
<dbReference type="PANTHER" id="PTHR10146">
    <property type="entry name" value="PROLINE SYNTHETASE CO-TRANSCRIBED BACTERIAL HOMOLOG PROTEIN"/>
    <property type="match status" value="1"/>
</dbReference>
<dbReference type="PROSITE" id="PS01211">
    <property type="entry name" value="UPF0001"/>
    <property type="match status" value="1"/>
</dbReference>
<keyword evidence="1" id="KW-0663">Pyridoxal phosphate</keyword>
<comment type="caution">
    <text evidence="2">The sequence shown here is derived from an EMBL/GenBank/DDBJ whole genome shotgun (WGS) entry which is preliminary data.</text>
</comment>
<reference evidence="2" key="1">
    <citation type="journal article" date="2014" name="Front. Microbiol.">
        <title>High frequency of phylogenetically diverse reductive dehalogenase-homologous genes in deep subseafloor sedimentary metagenomes.</title>
        <authorList>
            <person name="Kawai M."/>
            <person name="Futagami T."/>
            <person name="Toyoda A."/>
            <person name="Takaki Y."/>
            <person name="Nishi S."/>
            <person name="Hori S."/>
            <person name="Arai W."/>
            <person name="Tsubouchi T."/>
            <person name="Morono Y."/>
            <person name="Uchiyama I."/>
            <person name="Ito T."/>
            <person name="Fujiyama A."/>
            <person name="Inagaki F."/>
            <person name="Takami H."/>
        </authorList>
    </citation>
    <scope>NUCLEOTIDE SEQUENCE</scope>
    <source>
        <strain evidence="2">Expedition CK06-06</strain>
    </source>
</reference>
<gene>
    <name evidence="2" type="ORF">S01H4_49414</name>
</gene>
<dbReference type="Gene3D" id="3.20.20.10">
    <property type="entry name" value="Alanine racemase"/>
    <property type="match status" value="1"/>
</dbReference>
<dbReference type="AlphaFoldDB" id="X1BW28"/>
<evidence type="ECO:0000313" key="2">
    <source>
        <dbReference type="EMBL" id="GAG99265.1"/>
    </source>
</evidence>
<feature type="non-terminal residue" evidence="2">
    <location>
        <position position="139"/>
    </location>
</feature>
<evidence type="ECO:0008006" key="3">
    <source>
        <dbReference type="Google" id="ProtNLM"/>
    </source>
</evidence>
<proteinExistence type="predicted"/>
<dbReference type="GO" id="GO:0030170">
    <property type="term" value="F:pyridoxal phosphate binding"/>
    <property type="evidence" value="ECO:0007669"/>
    <property type="project" value="InterPro"/>
</dbReference>
<dbReference type="EMBL" id="BART01027948">
    <property type="protein sequence ID" value="GAG99265.1"/>
    <property type="molecule type" value="Genomic_DNA"/>
</dbReference>
<organism evidence="2">
    <name type="scientific">marine sediment metagenome</name>
    <dbReference type="NCBI Taxonomy" id="412755"/>
    <lineage>
        <taxon>unclassified sequences</taxon>
        <taxon>metagenomes</taxon>
        <taxon>ecological metagenomes</taxon>
    </lineage>
</organism>
<accession>X1BW28</accession>
<protein>
    <recommendedName>
        <fullName evidence="3">Alanine racemase N-terminal domain-containing protein</fullName>
    </recommendedName>
</protein>
<dbReference type="PANTHER" id="PTHR10146:SF14">
    <property type="entry name" value="PYRIDOXAL PHOSPHATE HOMEOSTASIS PROTEIN"/>
    <property type="match status" value="1"/>
</dbReference>
<dbReference type="SUPFAM" id="SSF51419">
    <property type="entry name" value="PLP-binding barrel"/>
    <property type="match status" value="1"/>
</dbReference>
<name>X1BW28_9ZZZZ</name>
<evidence type="ECO:0000256" key="1">
    <source>
        <dbReference type="ARBA" id="ARBA00022898"/>
    </source>
</evidence>